<proteinExistence type="predicted"/>
<feature type="domain" description="PRC-barrel" evidence="3">
    <location>
        <begin position="64"/>
        <end position="121"/>
    </location>
</feature>
<keyword evidence="2" id="KW-0732">Signal</keyword>
<dbReference type="InterPro" id="IPR011033">
    <property type="entry name" value="PRC_barrel-like_sf"/>
</dbReference>
<feature type="compositionally biased region" description="Low complexity" evidence="1">
    <location>
        <begin position="129"/>
        <end position="142"/>
    </location>
</feature>
<dbReference type="Pfam" id="PF05239">
    <property type="entry name" value="PRC"/>
    <property type="match status" value="1"/>
</dbReference>
<sequence>MLAKHLALALVGTALASAPALAQTQAPGSTTGGSATTAQPSTAPASGMASGNFMTQMQPNHWQASNLEGLNVYNNNNENIGDISELIVDESGKIQAVVIGVGGFLGLGERSVAVPFDQVKFVNEPRANATAANAPATGAGTTTAGGTGATTGTTTAGGTTTGNSPAATGSTGTMGTAGTTAPSAAAGGANTTARSRPDHAMLNMTKDQLRAAPEFRSDR</sequence>
<feature type="compositionally biased region" description="Low complexity" evidence="1">
    <location>
        <begin position="150"/>
        <end position="193"/>
    </location>
</feature>
<evidence type="ECO:0000256" key="1">
    <source>
        <dbReference type="SAM" id="MobiDB-lite"/>
    </source>
</evidence>
<protein>
    <submittedName>
        <fullName evidence="4">Photosystem reaction center subunit H</fullName>
    </submittedName>
</protein>
<feature type="compositionally biased region" description="Low complexity" evidence="1">
    <location>
        <begin position="24"/>
        <end position="47"/>
    </location>
</feature>
<feature type="chain" id="PRO_5021896598" evidence="2">
    <location>
        <begin position="23"/>
        <end position="219"/>
    </location>
</feature>
<gene>
    <name evidence="4" type="ORF">MAE02_28760</name>
</gene>
<evidence type="ECO:0000313" key="4">
    <source>
        <dbReference type="EMBL" id="GEO15180.1"/>
    </source>
</evidence>
<dbReference type="PANTHER" id="PTHR36505:SF1">
    <property type="entry name" value="BLR1072 PROTEIN"/>
    <property type="match status" value="1"/>
</dbReference>
<dbReference type="Gene3D" id="2.30.30.240">
    <property type="entry name" value="PRC-barrel domain"/>
    <property type="match status" value="1"/>
</dbReference>
<dbReference type="SUPFAM" id="SSF50346">
    <property type="entry name" value="PRC-barrel domain"/>
    <property type="match status" value="1"/>
</dbReference>
<dbReference type="AlphaFoldDB" id="A0A512BTC1"/>
<reference evidence="4 5" key="1">
    <citation type="submission" date="2019-07" db="EMBL/GenBank/DDBJ databases">
        <title>Whole genome shotgun sequence of Microvirga aerophila NBRC 106136.</title>
        <authorList>
            <person name="Hosoyama A."/>
            <person name="Uohara A."/>
            <person name="Ohji S."/>
            <person name="Ichikawa N."/>
        </authorList>
    </citation>
    <scope>NUCLEOTIDE SEQUENCE [LARGE SCALE GENOMIC DNA]</scope>
    <source>
        <strain evidence="4 5">NBRC 106136</strain>
    </source>
</reference>
<name>A0A512BTC1_9HYPH</name>
<evidence type="ECO:0000256" key="2">
    <source>
        <dbReference type="SAM" id="SignalP"/>
    </source>
</evidence>
<dbReference type="EMBL" id="BJYU01000037">
    <property type="protein sequence ID" value="GEO15180.1"/>
    <property type="molecule type" value="Genomic_DNA"/>
</dbReference>
<evidence type="ECO:0000313" key="5">
    <source>
        <dbReference type="Proteomes" id="UP000321085"/>
    </source>
</evidence>
<dbReference type="RefSeq" id="WP_114186007.1">
    <property type="nucleotide sequence ID" value="NZ_BJYU01000037.1"/>
</dbReference>
<comment type="caution">
    <text evidence="4">The sequence shown here is derived from an EMBL/GenBank/DDBJ whole genome shotgun (WGS) entry which is preliminary data.</text>
</comment>
<organism evidence="4 5">
    <name type="scientific">Microvirga aerophila</name>
    <dbReference type="NCBI Taxonomy" id="670291"/>
    <lineage>
        <taxon>Bacteria</taxon>
        <taxon>Pseudomonadati</taxon>
        <taxon>Pseudomonadota</taxon>
        <taxon>Alphaproteobacteria</taxon>
        <taxon>Hyphomicrobiales</taxon>
        <taxon>Methylobacteriaceae</taxon>
        <taxon>Microvirga</taxon>
    </lineage>
</organism>
<keyword evidence="5" id="KW-1185">Reference proteome</keyword>
<dbReference type="Proteomes" id="UP000321085">
    <property type="component" value="Unassembled WGS sequence"/>
</dbReference>
<evidence type="ECO:0000259" key="3">
    <source>
        <dbReference type="Pfam" id="PF05239"/>
    </source>
</evidence>
<dbReference type="PANTHER" id="PTHR36505">
    <property type="entry name" value="BLR1072 PROTEIN"/>
    <property type="match status" value="1"/>
</dbReference>
<feature type="region of interest" description="Disordered" evidence="1">
    <location>
        <begin position="129"/>
        <end position="202"/>
    </location>
</feature>
<feature type="region of interest" description="Disordered" evidence="1">
    <location>
        <begin position="24"/>
        <end position="53"/>
    </location>
</feature>
<feature type="signal peptide" evidence="2">
    <location>
        <begin position="1"/>
        <end position="22"/>
    </location>
</feature>
<dbReference type="InterPro" id="IPR027275">
    <property type="entry name" value="PRC-brl_dom"/>
</dbReference>
<accession>A0A512BTC1</accession>